<evidence type="ECO:0000313" key="2">
    <source>
        <dbReference type="Proteomes" id="UP001060085"/>
    </source>
</evidence>
<sequence>MAVVVTKREGMRFNQPYQMTTRNKSTFRRKRKLILSPEEESEDDFAGSQFNGQGISVPKMKLLGDIGISSDGSPAQIPSVSDKRRPVEDEYHVCQREEMEERKEKSKNFPKKRRTVCGHTDTQIPDADGDCESGSKLLTGSRISRHRIPVDVKVSHDNGNPENSCNASKKKISLCNKCQVNKGDHDKEDELWNYEDNMKLSAIWTTRSAQAVDCSCKKRLTDTRKLEKTCYTSKEGKTHLTTLSTNRGEYRSDEVWNDCKAKQRSSNVNSKFQKTQEFESSGNRRMSERSINVCRFDKEDELWNYEDNMKLSAIRTTRSAQAVDRTCKKRLTGTRKLEKTHYTSKKGKTHLTTLSTNRGEGKSDEDWNDCTAKKRSSNVSLKFQKTQEFESSVNRRISERRRIAPNRKYSFESNYIVGDWVDDEEDLVSIIDESNRSSDSNYSRKNKKSKQEGVNIKRELEDVRKKNDDLLKLSRSNSSPSSSSSSLTSASKSGKKNIDRSTNQNTKVDREALKCHQCQRNDIKYVVPCTKCKKKYYCGHCIKEWYSKLSEEEISEMCPFCRGNCNCNLCLHSNAMFTTSQRDINDHKKIQHLHYFVNTLLPFFKSIRQDQIKEIELESHIQGVSSLSVDIKQSTYHGDERVYCNHCSTSIIDLHRSCPSCSYELCLSCCREIRKEKFLGGGNKVAFMYADKGNDYIHGGDPLQESCDAESSKDQDEPLIRWAVEDDGSIKCAPREMGGCGRCVLDLKCLLPKDWISSLEGRAERILAKCNSINKIFSPNCCETDPSKLRRAAFRVGSNGNFLYCPDSRNVLEEEEFFRFRSHWARGEPVIVQNVLERTSGLSWEPMVMWRAVCQHTSSNVSTKMSVVKAIDCLVGCEVEISARKFFKGYMEGRTYMNFWPEMLKLKDWPPSDKFDDLLPRHCDEFISALPFPEYTDLKAGFLNLAVKLPANILKPDMGPKTYIAYGTAEELGRGDSVTKLHCDMSDAVNILTHTAEVILTDEQRIAIKDLKKRHKAQDKREQLERQKKDNSTELDNDAITEEQDCNNLHSECTEEEVVEEPSFPNMTSGEHADGSGGALWDIFRREDVPKLNEYLVKHSKEFRHTYCCTVDQVFLI</sequence>
<gene>
    <name evidence="1" type="ORF">M9H77_13367</name>
</gene>
<accession>A0ACC0BK56</accession>
<keyword evidence="2" id="KW-1185">Reference proteome</keyword>
<name>A0ACC0BK56_CATRO</name>
<dbReference type="EMBL" id="CM044703">
    <property type="protein sequence ID" value="KAI5673003.1"/>
    <property type="molecule type" value="Genomic_DNA"/>
</dbReference>
<protein>
    <submittedName>
        <fullName evidence="1">Uncharacterized protein</fullName>
    </submittedName>
</protein>
<organism evidence="1 2">
    <name type="scientific">Catharanthus roseus</name>
    <name type="common">Madagascar periwinkle</name>
    <name type="synonym">Vinca rosea</name>
    <dbReference type="NCBI Taxonomy" id="4058"/>
    <lineage>
        <taxon>Eukaryota</taxon>
        <taxon>Viridiplantae</taxon>
        <taxon>Streptophyta</taxon>
        <taxon>Embryophyta</taxon>
        <taxon>Tracheophyta</taxon>
        <taxon>Spermatophyta</taxon>
        <taxon>Magnoliopsida</taxon>
        <taxon>eudicotyledons</taxon>
        <taxon>Gunneridae</taxon>
        <taxon>Pentapetalae</taxon>
        <taxon>asterids</taxon>
        <taxon>lamiids</taxon>
        <taxon>Gentianales</taxon>
        <taxon>Apocynaceae</taxon>
        <taxon>Rauvolfioideae</taxon>
        <taxon>Vinceae</taxon>
        <taxon>Catharanthinae</taxon>
        <taxon>Catharanthus</taxon>
    </lineage>
</organism>
<reference evidence="2" key="1">
    <citation type="journal article" date="2023" name="Nat. Plants">
        <title>Single-cell RNA sequencing provides a high-resolution roadmap for understanding the multicellular compartmentation of specialized metabolism.</title>
        <authorList>
            <person name="Sun S."/>
            <person name="Shen X."/>
            <person name="Li Y."/>
            <person name="Li Y."/>
            <person name="Wang S."/>
            <person name="Li R."/>
            <person name="Zhang H."/>
            <person name="Shen G."/>
            <person name="Guo B."/>
            <person name="Wei J."/>
            <person name="Xu J."/>
            <person name="St-Pierre B."/>
            <person name="Chen S."/>
            <person name="Sun C."/>
        </authorList>
    </citation>
    <scope>NUCLEOTIDE SEQUENCE [LARGE SCALE GENOMIC DNA]</scope>
</reference>
<evidence type="ECO:0000313" key="1">
    <source>
        <dbReference type="EMBL" id="KAI5673003.1"/>
    </source>
</evidence>
<comment type="caution">
    <text evidence="1">The sequence shown here is derived from an EMBL/GenBank/DDBJ whole genome shotgun (WGS) entry which is preliminary data.</text>
</comment>
<dbReference type="Proteomes" id="UP001060085">
    <property type="component" value="Linkage Group LG03"/>
</dbReference>
<proteinExistence type="predicted"/>